<name>A0A0U2NA86_9CREN</name>
<dbReference type="InterPro" id="IPR005835">
    <property type="entry name" value="NTP_transferase_dom"/>
</dbReference>
<keyword evidence="4" id="KW-0808">Transferase</keyword>
<dbReference type="InterPro" id="IPR029044">
    <property type="entry name" value="Nucleotide-diphossugar_trans"/>
</dbReference>
<dbReference type="Pfam" id="PF25087">
    <property type="entry name" value="GMPPB_C"/>
    <property type="match status" value="1"/>
</dbReference>
<dbReference type="Gene3D" id="3.90.550.10">
    <property type="entry name" value="Spore Coat Polysaccharide Biosynthesis Protein SpsA, Chain A"/>
    <property type="match status" value="1"/>
</dbReference>
<evidence type="ECO:0000313" key="4">
    <source>
        <dbReference type="EMBL" id="ALU29421.1"/>
    </source>
</evidence>
<dbReference type="Proteomes" id="UP000060043">
    <property type="component" value="Chromosome"/>
</dbReference>
<dbReference type="CDD" id="cd04181">
    <property type="entry name" value="NTP_transferase"/>
    <property type="match status" value="1"/>
</dbReference>
<sequence length="359" mass="39721">MVSAIVLAGGYATRLRPLSLTKPKALLPVLGKPLMDYTLYSLASSDVDTIYLSLRVMADKVLDHVKQLNLQKNIVSVIEESRLGDAGPLKFINSKYNLSDDVIVVYGDIYAEIDFNKLLEYHQSKGCNATLTATQVEDPSRYGVLITDGHRLIQIIEKPKTPLSNLVNAGIYVFKKELLNKIDGLSISRDFLPKLLVSDTCVSVYPYKGLWMDIGVPRDYMRINLELLTLKYPKGFISQSAKVSEKAELFPPFYIGDNTTVGEGSSIRNSIIGVNNRIGNGSCVEESILMNDVMLGDFSLIKESVIGDEVSLGKWNRVDGAIIGDGVLIHDQVFINRDTIILPDKEVAESVYDKGKIIL</sequence>
<dbReference type="InterPro" id="IPR056729">
    <property type="entry name" value="GMPPB_C"/>
</dbReference>
<dbReference type="EMBL" id="CP013694">
    <property type="protein sequence ID" value="ALU29421.1"/>
    <property type="molecule type" value="Genomic_DNA"/>
</dbReference>
<evidence type="ECO:0000313" key="6">
    <source>
        <dbReference type="Proteomes" id="UP000060043"/>
    </source>
</evidence>
<gene>
    <name evidence="4" type="ORF">ATY89_05305</name>
    <name evidence="5" type="ORF">ATZ20_08325</name>
</gene>
<dbReference type="RefSeq" id="WP_011277116.1">
    <property type="nucleotide sequence ID" value="NZ_BHWZ01000001.1"/>
</dbReference>
<feature type="domain" description="Nucleotidyl transferase" evidence="2">
    <location>
        <begin position="4"/>
        <end position="227"/>
    </location>
</feature>
<dbReference type="SUPFAM" id="SSF53448">
    <property type="entry name" value="Nucleotide-diphospho-sugar transferases"/>
    <property type="match status" value="1"/>
</dbReference>
<accession>A0A0U2NA86</accession>
<dbReference type="PANTHER" id="PTHR22572">
    <property type="entry name" value="SUGAR-1-PHOSPHATE GUANYL TRANSFERASE"/>
    <property type="match status" value="1"/>
</dbReference>
<dbReference type="EMBL" id="CP013695">
    <property type="protein sequence ID" value="ALU32149.1"/>
    <property type="molecule type" value="Genomic_DNA"/>
</dbReference>
<feature type="domain" description="Mannose-1-phosphate guanyltransferase C-terminal" evidence="3">
    <location>
        <begin position="269"/>
        <end position="356"/>
    </location>
</feature>
<organism evidence="4">
    <name type="scientific">Sulfolobus acidocaldarius</name>
    <dbReference type="NCBI Taxonomy" id="2285"/>
    <lineage>
        <taxon>Archaea</taxon>
        <taxon>Thermoproteota</taxon>
        <taxon>Thermoprotei</taxon>
        <taxon>Sulfolobales</taxon>
        <taxon>Sulfolobaceae</taxon>
        <taxon>Sulfolobus</taxon>
    </lineage>
</organism>
<dbReference type="STRING" id="1435377.SUSAZ_00990"/>
<evidence type="ECO:0000313" key="5">
    <source>
        <dbReference type="EMBL" id="ALU32149.1"/>
    </source>
</evidence>
<dbReference type="Proteomes" id="UP000065473">
    <property type="component" value="Chromosome"/>
</dbReference>
<dbReference type="OrthoDB" id="15372at2157"/>
<dbReference type="PaxDb" id="1435377-SUSAZ_00990"/>
<evidence type="ECO:0000259" key="2">
    <source>
        <dbReference type="Pfam" id="PF00483"/>
    </source>
</evidence>
<evidence type="ECO:0000259" key="3">
    <source>
        <dbReference type="Pfam" id="PF25087"/>
    </source>
</evidence>
<evidence type="ECO:0000256" key="1">
    <source>
        <dbReference type="ARBA" id="ARBA00007274"/>
    </source>
</evidence>
<dbReference type="InterPro" id="IPR050486">
    <property type="entry name" value="Mannose-1P_guanyltransferase"/>
</dbReference>
<dbReference type="CDD" id="cd03356">
    <property type="entry name" value="LbH_G1P_AT_C_like"/>
    <property type="match status" value="1"/>
</dbReference>
<comment type="similarity">
    <text evidence="1">Belongs to the transferase hexapeptide repeat family.</text>
</comment>
<dbReference type="Gene3D" id="2.160.10.10">
    <property type="entry name" value="Hexapeptide repeat proteins"/>
    <property type="match status" value="1"/>
</dbReference>
<reference evidence="4 6" key="1">
    <citation type="submission" date="2015-12" db="EMBL/GenBank/DDBJ databases">
        <title>A stable core within a dynamic pangenome in Sulfolobus acidocaldarius.</title>
        <authorList>
            <person name="Anderson R."/>
            <person name="Kouris A."/>
            <person name="Seward C."/>
            <person name="Campbell K."/>
            <person name="Whitaker R."/>
        </authorList>
    </citation>
    <scope>NUCLEOTIDE SEQUENCE [LARGE SCALE GENOMIC DNA]</scope>
    <source>
        <strain evidence="4">GG12-C01-09</strain>
        <strain evidence="5 6">NG05B_CO5_07</strain>
    </source>
</reference>
<dbReference type="AlphaFoldDB" id="A0A0U2NA86"/>
<keyword evidence="4" id="KW-0548">Nucleotidyltransferase</keyword>
<dbReference type="GeneID" id="14550724"/>
<proteinExistence type="inferred from homology"/>
<dbReference type="OMA" id="MPVPNWW"/>
<dbReference type="Pfam" id="PF00483">
    <property type="entry name" value="NTP_transferase"/>
    <property type="match status" value="1"/>
</dbReference>
<protein>
    <submittedName>
        <fullName evidence="4">Mannose-1-phosphate guanylyltransferase</fullName>
    </submittedName>
</protein>
<dbReference type="SMR" id="A0A0U2NA86"/>
<dbReference type="GO" id="GO:0016779">
    <property type="term" value="F:nucleotidyltransferase activity"/>
    <property type="evidence" value="ECO:0007669"/>
    <property type="project" value="UniProtKB-KW"/>
</dbReference>